<dbReference type="EMBL" id="DS232343">
    <property type="protein sequence ID" value="EDS40410.1"/>
    <property type="molecule type" value="Genomic_DNA"/>
</dbReference>
<evidence type="ECO:0000313" key="4">
    <source>
        <dbReference type="EMBL" id="EDS40410.1"/>
    </source>
</evidence>
<dbReference type="Gene3D" id="3.40.50.720">
    <property type="entry name" value="NAD(P)-binding Rossmann-like Domain"/>
    <property type="match status" value="1"/>
</dbReference>
<keyword evidence="3" id="KW-0812">Transmembrane</keyword>
<dbReference type="VEuPathDB" id="VectorBase:CQUJHB002557"/>
<proteinExistence type="inferred from homology"/>
<dbReference type="VEuPathDB" id="VectorBase:CPIJ014123"/>
<dbReference type="SUPFAM" id="SSF51735">
    <property type="entry name" value="NAD(P)-binding Rossmann-fold domains"/>
    <property type="match status" value="1"/>
</dbReference>
<sequence length="269" mass="30284">MITSRFHDSTLYEFQLKPYNPLPPVPPKSLWHRFKRIIYFIQFMVKSIPIWINLIIQWIWPPPPKSIAGWTALVTGGSNGIGRGVALELARNGCNVIIADLDVVNGKKTVKELLKLGVKAAVYKVDVSVYEEVVKLGRKIESDCGPVDILVNNAGILSFLVDDEYTPENLRRMVNVNLMSHFWTTSTFLPGMYARGRGHIVALSSGSAYIPTGYLRNYATTKYAVRGFMEELHDEIYHAGFEGRVVTTTVFPWVIGTRKESIEKLLALP</sequence>
<dbReference type="GO" id="GO:0005811">
    <property type="term" value="C:lipid droplet"/>
    <property type="evidence" value="ECO:0007669"/>
    <property type="project" value="TreeGrafter"/>
</dbReference>
<name>B0X4J3_CULQU</name>
<keyword evidence="1" id="KW-0560">Oxidoreductase</keyword>
<feature type="transmembrane region" description="Helical" evidence="3">
    <location>
        <begin position="37"/>
        <end position="60"/>
    </location>
</feature>
<dbReference type="PANTHER" id="PTHR24322">
    <property type="entry name" value="PKSB"/>
    <property type="match status" value="1"/>
</dbReference>
<keyword evidence="3" id="KW-0472">Membrane</keyword>
<gene>
    <name evidence="5" type="primary">6047514</name>
    <name evidence="4" type="ORF">CpipJ_CPIJ014123</name>
</gene>
<dbReference type="PRINTS" id="PR00081">
    <property type="entry name" value="GDHRDH"/>
</dbReference>
<dbReference type="EnsemblMetazoa" id="CPIJ014123-RA">
    <property type="protein sequence ID" value="CPIJ014123-PA"/>
    <property type="gene ID" value="CPIJ014123"/>
</dbReference>
<dbReference type="PRINTS" id="PR00080">
    <property type="entry name" value="SDRFAMILY"/>
</dbReference>
<evidence type="ECO:0000256" key="2">
    <source>
        <dbReference type="RuleBase" id="RU000363"/>
    </source>
</evidence>
<evidence type="ECO:0000313" key="5">
    <source>
        <dbReference type="EnsemblMetazoa" id="CPIJ014123-PA"/>
    </source>
</evidence>
<dbReference type="Pfam" id="PF00106">
    <property type="entry name" value="adh_short"/>
    <property type="match status" value="1"/>
</dbReference>
<dbReference type="KEGG" id="cqu:CpipJ_CPIJ014123"/>
<dbReference type="PANTHER" id="PTHR24322:SF748">
    <property type="entry name" value="FI23927P1-RELATED"/>
    <property type="match status" value="1"/>
</dbReference>
<dbReference type="STRING" id="7176.B0X4J3"/>
<dbReference type="OMA" id="ELAKIGW"/>
<dbReference type="GO" id="GO:0016616">
    <property type="term" value="F:oxidoreductase activity, acting on the CH-OH group of donors, NAD or NADP as acceptor"/>
    <property type="evidence" value="ECO:0007669"/>
    <property type="project" value="TreeGrafter"/>
</dbReference>
<dbReference type="eggNOG" id="KOG1201">
    <property type="taxonomic scope" value="Eukaryota"/>
</dbReference>
<protein>
    <submittedName>
        <fullName evidence="4">Dehydrogenase/reductase SDR family member 8</fullName>
    </submittedName>
</protein>
<dbReference type="PROSITE" id="PS00061">
    <property type="entry name" value="ADH_SHORT"/>
    <property type="match status" value="1"/>
</dbReference>
<dbReference type="AlphaFoldDB" id="B0X4J3"/>
<dbReference type="InterPro" id="IPR002347">
    <property type="entry name" value="SDR_fam"/>
</dbReference>
<keyword evidence="3" id="KW-1133">Transmembrane helix</keyword>
<reference evidence="4" key="1">
    <citation type="submission" date="2007-03" db="EMBL/GenBank/DDBJ databases">
        <title>Annotation of Culex pipiens quinquefasciatus.</title>
        <authorList>
            <consortium name="The Broad Institute Genome Sequencing Platform"/>
            <person name="Atkinson P.W."/>
            <person name="Hemingway J."/>
            <person name="Christensen B.M."/>
            <person name="Higgs S."/>
            <person name="Kodira C."/>
            <person name="Hannick L."/>
            <person name="Megy K."/>
            <person name="O'Leary S."/>
            <person name="Pearson M."/>
            <person name="Haas B.J."/>
            <person name="Mauceli E."/>
            <person name="Wortman J.R."/>
            <person name="Lee N.H."/>
            <person name="Guigo R."/>
            <person name="Stanke M."/>
            <person name="Alvarado L."/>
            <person name="Amedeo P."/>
            <person name="Antoine C.H."/>
            <person name="Arensburger P."/>
            <person name="Bidwell S.L."/>
            <person name="Crawford M."/>
            <person name="Camaro F."/>
            <person name="Devon K."/>
            <person name="Engels R."/>
            <person name="Hammond M."/>
            <person name="Howarth C."/>
            <person name="Koehrsen M."/>
            <person name="Lawson D."/>
            <person name="Montgomery P."/>
            <person name="Nene V."/>
            <person name="Nusbaum C."/>
            <person name="Puiu D."/>
            <person name="Romero-Severson J."/>
            <person name="Severson D.W."/>
            <person name="Shumway M."/>
            <person name="Sisk P."/>
            <person name="Stolte C."/>
            <person name="Zeng Q."/>
            <person name="Eisenstadt E."/>
            <person name="Fraser-Liggett C."/>
            <person name="Strausberg R."/>
            <person name="Galagan J."/>
            <person name="Birren B."/>
            <person name="Collins F.H."/>
        </authorList>
    </citation>
    <scope>NUCLEOTIDE SEQUENCE [LARGE SCALE GENOMIC DNA]</scope>
    <source>
        <strain evidence="4">JHB</strain>
    </source>
</reference>
<organism>
    <name type="scientific">Culex quinquefasciatus</name>
    <name type="common">Southern house mosquito</name>
    <name type="synonym">Culex pungens</name>
    <dbReference type="NCBI Taxonomy" id="7176"/>
    <lineage>
        <taxon>Eukaryota</taxon>
        <taxon>Metazoa</taxon>
        <taxon>Ecdysozoa</taxon>
        <taxon>Arthropoda</taxon>
        <taxon>Hexapoda</taxon>
        <taxon>Insecta</taxon>
        <taxon>Pterygota</taxon>
        <taxon>Neoptera</taxon>
        <taxon>Endopterygota</taxon>
        <taxon>Diptera</taxon>
        <taxon>Nematocera</taxon>
        <taxon>Culicoidea</taxon>
        <taxon>Culicidae</taxon>
        <taxon>Culicinae</taxon>
        <taxon>Culicini</taxon>
        <taxon>Culex</taxon>
        <taxon>Culex</taxon>
    </lineage>
</organism>
<accession>B0X4J3</accession>
<evidence type="ECO:0000256" key="1">
    <source>
        <dbReference type="ARBA" id="ARBA00023002"/>
    </source>
</evidence>
<dbReference type="InParanoid" id="B0X4J3"/>
<dbReference type="InterPro" id="IPR020904">
    <property type="entry name" value="Sc_DH/Rdtase_CS"/>
</dbReference>
<dbReference type="FunCoup" id="B0X4J3">
    <property type="interactions" value="2"/>
</dbReference>
<evidence type="ECO:0000313" key="6">
    <source>
        <dbReference type="Proteomes" id="UP000002320"/>
    </source>
</evidence>
<dbReference type="InterPro" id="IPR036291">
    <property type="entry name" value="NAD(P)-bd_dom_sf"/>
</dbReference>
<reference evidence="5" key="2">
    <citation type="submission" date="2020-05" db="UniProtKB">
        <authorList>
            <consortium name="EnsemblMetazoa"/>
        </authorList>
    </citation>
    <scope>IDENTIFICATION</scope>
    <source>
        <strain evidence="5">JHB</strain>
    </source>
</reference>
<comment type="similarity">
    <text evidence="2">Belongs to the short-chain dehydrogenases/reductases (SDR) family.</text>
</comment>
<evidence type="ECO:0000256" key="3">
    <source>
        <dbReference type="SAM" id="Phobius"/>
    </source>
</evidence>
<dbReference type="HOGENOM" id="CLU_010194_2_5_1"/>
<keyword evidence="6" id="KW-1185">Reference proteome</keyword>
<dbReference type="OrthoDB" id="7753825at2759"/>
<dbReference type="Proteomes" id="UP000002320">
    <property type="component" value="Unassembled WGS sequence"/>
</dbReference>